<keyword evidence="9" id="KW-0233">DNA recombination</keyword>
<keyword evidence="7" id="KW-0067">ATP-binding</keyword>
<dbReference type="GO" id="GO:0000723">
    <property type="term" value="P:telomere maintenance"/>
    <property type="evidence" value="ECO:0007669"/>
    <property type="project" value="InterPro"/>
</dbReference>
<keyword evidence="3" id="KW-0547">Nucleotide-binding</keyword>
<evidence type="ECO:0000256" key="5">
    <source>
        <dbReference type="ARBA" id="ARBA00022801"/>
    </source>
</evidence>
<dbReference type="InterPro" id="IPR006165">
    <property type="entry name" value="Ku70"/>
</dbReference>
<evidence type="ECO:0000256" key="12">
    <source>
        <dbReference type="ARBA" id="ARBA00069032"/>
    </source>
</evidence>
<keyword evidence="5" id="KW-0378">Hydrolase</keyword>
<dbReference type="PANTHER" id="PTHR12604:SF2">
    <property type="entry name" value="X-RAY REPAIR CROSS-COMPLEMENTING PROTEIN 6"/>
    <property type="match status" value="1"/>
</dbReference>
<proteinExistence type="inferred from homology"/>
<evidence type="ECO:0000256" key="15">
    <source>
        <dbReference type="SAM" id="MobiDB-lite"/>
    </source>
</evidence>
<dbReference type="FunFam" id="1.10.720.30:FF:000021">
    <property type="entry name" value="ATP-dependent DNA helicase 2 subunit KU70"/>
    <property type="match status" value="1"/>
</dbReference>
<feature type="domain" description="SAP" evidence="16">
    <location>
        <begin position="612"/>
        <end position="646"/>
    </location>
</feature>
<comment type="similarity">
    <text evidence="2">Belongs to the ku70 family.</text>
</comment>
<sequence>MELDPDDIFKDDEDDPDSEFYQQRESSKEFVVYLVDASPKMFSSTCPSREKKNLQDLNGAFVFNVAEREYLDRPTARLIKDFDGIEESFTKDIGSQYGIVSGSRENSLYNSLWIAQALLRKGSAKTADKRILLFTNEDDPFGSIKGVAKADMTRTTLQRAKDAQDLGISIELLPLSQSDEEFNVSLFYSDLIGLEGDELAQFMPSAGQKLQDMKDQLRKRMFTKRIVRRITLSIANGLSIELNTYALIRPTLPGAITWLDSVTNRPLKHLDCFLWHDAFHVVFFFPHYGSSLWDFMNFLHSLALKEVKEISISFLLRCYVLFNDIVKQNMTERSFICADTGALMQEPAKRYQPYKNDSIMLSVEELSEIKRVSTGHLHLLGFKPLSCLKDYHNLRPSTFIFPSDKEVIGSTCIFIALLRSMVNLKRFAVAFYGSSSRPQLVALVAQDEIISAGGQVEPPGMHMIYLPYSDDVRHVEEANTNGGAPRATDDHIKKAAALIKRIDLKDFSVFQFANPGLQRHYAVLQALALDEDDIPEINDETLPDEEGMARPGVVKAVEEFKLSVYGEDYDEESDMGNGKASDASKKRKTAAENAAKESANYNWPDLADNGQLKDLTVTELKYYLTAHNLPVTGKKEVLISRILTHLGK</sequence>
<protein>
    <recommendedName>
        <fullName evidence="12">ATP-dependent DNA helicase 2 subunit KU70</fullName>
    </recommendedName>
    <alternativeName>
        <fullName evidence="14">ATP-dependent DNA helicase 2 subunit 1</fullName>
    </alternativeName>
    <alternativeName>
        <fullName evidence="13">ATP-dependent DNA helicase II 70 kDa subunit</fullName>
    </alternativeName>
</protein>
<evidence type="ECO:0000256" key="1">
    <source>
        <dbReference type="ARBA" id="ARBA00004123"/>
    </source>
</evidence>
<evidence type="ECO:0000256" key="10">
    <source>
        <dbReference type="ARBA" id="ARBA00023204"/>
    </source>
</evidence>
<accession>A0A8X8CJQ0</accession>
<evidence type="ECO:0000256" key="13">
    <source>
        <dbReference type="ARBA" id="ARBA00079373"/>
    </source>
</evidence>
<evidence type="ECO:0000256" key="8">
    <source>
        <dbReference type="ARBA" id="ARBA00023125"/>
    </source>
</evidence>
<dbReference type="GO" id="GO:0003678">
    <property type="term" value="F:DNA helicase activity"/>
    <property type="evidence" value="ECO:0007669"/>
    <property type="project" value="InterPro"/>
</dbReference>
<evidence type="ECO:0000256" key="7">
    <source>
        <dbReference type="ARBA" id="ARBA00022840"/>
    </source>
</evidence>
<dbReference type="AlphaFoldDB" id="A0A8X8CJQ0"/>
<dbReference type="SMART" id="SM00559">
    <property type="entry name" value="Ku78"/>
    <property type="match status" value="1"/>
</dbReference>
<feature type="region of interest" description="Disordered" evidence="15">
    <location>
        <begin position="1"/>
        <end position="24"/>
    </location>
</feature>
<dbReference type="GO" id="GO:0006310">
    <property type="term" value="P:DNA recombination"/>
    <property type="evidence" value="ECO:0007669"/>
    <property type="project" value="UniProtKB-KW"/>
</dbReference>
<dbReference type="Pfam" id="PF02037">
    <property type="entry name" value="SAP"/>
    <property type="match status" value="1"/>
</dbReference>
<keyword evidence="6" id="KW-0347">Helicase</keyword>
<feature type="region of interest" description="Disordered" evidence="15">
    <location>
        <begin position="568"/>
        <end position="597"/>
    </location>
</feature>
<keyword evidence="18" id="KW-1185">Reference proteome</keyword>
<dbReference type="GO" id="GO:0003690">
    <property type="term" value="F:double-stranded DNA binding"/>
    <property type="evidence" value="ECO:0007669"/>
    <property type="project" value="TreeGrafter"/>
</dbReference>
<evidence type="ECO:0000256" key="3">
    <source>
        <dbReference type="ARBA" id="ARBA00022741"/>
    </source>
</evidence>
<dbReference type="Pfam" id="PF03730">
    <property type="entry name" value="Ku_C"/>
    <property type="match status" value="1"/>
</dbReference>
<reference evidence="17" key="1">
    <citation type="journal article" date="2020" name="bioRxiv">
        <title>Hybrid origin of Populus tomentosa Carr. identified through genome sequencing and phylogenomic analysis.</title>
        <authorList>
            <person name="An X."/>
            <person name="Gao K."/>
            <person name="Chen Z."/>
            <person name="Li J."/>
            <person name="Yang X."/>
            <person name="Yang X."/>
            <person name="Zhou J."/>
            <person name="Guo T."/>
            <person name="Zhao T."/>
            <person name="Huang S."/>
            <person name="Miao D."/>
            <person name="Khan W.U."/>
            <person name="Rao P."/>
            <person name="Ye M."/>
            <person name="Lei B."/>
            <person name="Liao W."/>
            <person name="Wang J."/>
            <person name="Ji L."/>
            <person name="Li Y."/>
            <person name="Guo B."/>
            <person name="Mustafa N.S."/>
            <person name="Li S."/>
            <person name="Yun Q."/>
            <person name="Keller S.R."/>
            <person name="Mao J."/>
            <person name="Zhang R."/>
            <person name="Strauss S.H."/>
        </authorList>
    </citation>
    <scope>NUCLEOTIDE SEQUENCE</scope>
    <source>
        <strain evidence="17">GM15</strain>
        <tissue evidence="17">Leaf</tissue>
    </source>
</reference>
<dbReference type="InterPro" id="IPR006164">
    <property type="entry name" value="DNA_bd_Ku70/Ku80"/>
</dbReference>
<evidence type="ECO:0000259" key="16">
    <source>
        <dbReference type="PROSITE" id="PS50800"/>
    </source>
</evidence>
<dbReference type="SMART" id="SM00513">
    <property type="entry name" value="SAP"/>
    <property type="match status" value="1"/>
</dbReference>
<dbReference type="PANTHER" id="PTHR12604">
    <property type="entry name" value="KU AUTOANTIGEN DNA HELICASE"/>
    <property type="match status" value="1"/>
</dbReference>
<dbReference type="InterPro" id="IPR003034">
    <property type="entry name" value="SAP_dom"/>
</dbReference>
<dbReference type="OrthoDB" id="3249161at2759"/>
<evidence type="ECO:0000313" key="17">
    <source>
        <dbReference type="EMBL" id="KAG6756367.1"/>
    </source>
</evidence>
<dbReference type="PIRSF" id="PIRSF003033">
    <property type="entry name" value="Ku70"/>
    <property type="match status" value="1"/>
</dbReference>
<dbReference type="GO" id="GO:0006303">
    <property type="term" value="P:double-strand break repair via nonhomologous end joining"/>
    <property type="evidence" value="ECO:0007669"/>
    <property type="project" value="InterPro"/>
</dbReference>
<dbReference type="InterPro" id="IPR005161">
    <property type="entry name" value="Ku_N"/>
</dbReference>
<dbReference type="InterPro" id="IPR005160">
    <property type="entry name" value="Ku_C"/>
</dbReference>
<feature type="compositionally biased region" description="Acidic residues" evidence="15">
    <location>
        <begin position="1"/>
        <end position="18"/>
    </location>
</feature>
<evidence type="ECO:0000313" key="18">
    <source>
        <dbReference type="Proteomes" id="UP000886885"/>
    </source>
</evidence>
<keyword evidence="4" id="KW-0227">DNA damage</keyword>
<dbReference type="CDD" id="cd00788">
    <property type="entry name" value="KU70"/>
    <property type="match status" value="1"/>
</dbReference>
<dbReference type="EMBL" id="JAAWWB010000021">
    <property type="protein sequence ID" value="KAG6756367.1"/>
    <property type="molecule type" value="Genomic_DNA"/>
</dbReference>
<dbReference type="GO" id="GO:0043564">
    <property type="term" value="C:Ku70:Ku80 complex"/>
    <property type="evidence" value="ECO:0007669"/>
    <property type="project" value="InterPro"/>
</dbReference>
<dbReference type="GO" id="GO:0003684">
    <property type="term" value="F:damaged DNA binding"/>
    <property type="evidence" value="ECO:0007669"/>
    <property type="project" value="InterPro"/>
</dbReference>
<evidence type="ECO:0000256" key="2">
    <source>
        <dbReference type="ARBA" id="ARBA00005240"/>
    </source>
</evidence>
<keyword evidence="10" id="KW-0234">DNA repair</keyword>
<dbReference type="Proteomes" id="UP000886885">
    <property type="component" value="Chromosome 11A"/>
</dbReference>
<evidence type="ECO:0000256" key="6">
    <source>
        <dbReference type="ARBA" id="ARBA00022806"/>
    </source>
</evidence>
<comment type="subcellular location">
    <subcellularLocation>
        <location evidence="1">Nucleus</location>
    </subcellularLocation>
</comment>
<dbReference type="NCBIfam" id="TIGR00578">
    <property type="entry name" value="ku70"/>
    <property type="match status" value="1"/>
</dbReference>
<organism evidence="17 18">
    <name type="scientific">Populus tomentosa</name>
    <name type="common">Chinese white poplar</name>
    <dbReference type="NCBI Taxonomy" id="118781"/>
    <lineage>
        <taxon>Eukaryota</taxon>
        <taxon>Viridiplantae</taxon>
        <taxon>Streptophyta</taxon>
        <taxon>Embryophyta</taxon>
        <taxon>Tracheophyta</taxon>
        <taxon>Spermatophyta</taxon>
        <taxon>Magnoliopsida</taxon>
        <taxon>eudicotyledons</taxon>
        <taxon>Gunneridae</taxon>
        <taxon>Pentapetalae</taxon>
        <taxon>rosids</taxon>
        <taxon>fabids</taxon>
        <taxon>Malpighiales</taxon>
        <taxon>Salicaceae</taxon>
        <taxon>Saliceae</taxon>
        <taxon>Populus</taxon>
    </lineage>
</organism>
<dbReference type="FunFam" id="2.40.290.10:FF:000001">
    <property type="entry name" value="X-ray repair cross complementing 6"/>
    <property type="match status" value="1"/>
</dbReference>
<evidence type="ECO:0000256" key="14">
    <source>
        <dbReference type="ARBA" id="ARBA00083456"/>
    </source>
</evidence>
<dbReference type="GO" id="GO:0016787">
    <property type="term" value="F:hydrolase activity"/>
    <property type="evidence" value="ECO:0007669"/>
    <property type="project" value="UniProtKB-KW"/>
</dbReference>
<dbReference type="FunFam" id="1.10.1600.10:FF:000003">
    <property type="entry name" value="ATP-dependent DNA helicase 2 subunit KU70"/>
    <property type="match status" value="1"/>
</dbReference>
<comment type="caution">
    <text evidence="17">The sequence shown here is derived from an EMBL/GenBank/DDBJ whole genome shotgun (WGS) entry which is preliminary data.</text>
</comment>
<dbReference type="GO" id="GO:0042162">
    <property type="term" value="F:telomeric DNA binding"/>
    <property type="evidence" value="ECO:0007669"/>
    <property type="project" value="InterPro"/>
</dbReference>
<dbReference type="GO" id="GO:0005524">
    <property type="term" value="F:ATP binding"/>
    <property type="evidence" value="ECO:0007669"/>
    <property type="project" value="UniProtKB-KW"/>
</dbReference>
<gene>
    <name evidence="17" type="ORF">POTOM_039795</name>
</gene>
<dbReference type="PROSITE" id="PS50800">
    <property type="entry name" value="SAP"/>
    <property type="match status" value="1"/>
</dbReference>
<dbReference type="Pfam" id="PF02735">
    <property type="entry name" value="Ku"/>
    <property type="match status" value="1"/>
</dbReference>
<name>A0A8X8CJQ0_POPTO</name>
<dbReference type="Pfam" id="PF03731">
    <property type="entry name" value="Ku_N"/>
    <property type="match status" value="1"/>
</dbReference>
<evidence type="ECO:0000256" key="11">
    <source>
        <dbReference type="ARBA" id="ARBA00023242"/>
    </source>
</evidence>
<keyword evidence="8" id="KW-0238">DNA-binding</keyword>
<evidence type="ECO:0000256" key="4">
    <source>
        <dbReference type="ARBA" id="ARBA00022763"/>
    </source>
</evidence>
<dbReference type="InterPro" id="IPR047087">
    <property type="entry name" value="KU70_core_dom"/>
</dbReference>
<keyword evidence="11" id="KW-0539">Nucleus</keyword>
<evidence type="ECO:0000256" key="9">
    <source>
        <dbReference type="ARBA" id="ARBA00023172"/>
    </source>
</evidence>